<comment type="caution">
    <text evidence="2">The sequence shown here is derived from an EMBL/GenBank/DDBJ whole genome shotgun (WGS) entry which is preliminary data.</text>
</comment>
<dbReference type="AlphaFoldDB" id="A0A9D1YSJ2"/>
<evidence type="ECO:0000313" key="3">
    <source>
        <dbReference type="Proteomes" id="UP000824005"/>
    </source>
</evidence>
<organism evidence="2 3">
    <name type="scientific">Candidatus Agrococcus pullicola</name>
    <dbReference type="NCBI Taxonomy" id="2838429"/>
    <lineage>
        <taxon>Bacteria</taxon>
        <taxon>Bacillati</taxon>
        <taxon>Actinomycetota</taxon>
        <taxon>Actinomycetes</taxon>
        <taxon>Micrococcales</taxon>
        <taxon>Microbacteriaceae</taxon>
        <taxon>Agrococcus</taxon>
    </lineage>
</organism>
<feature type="transmembrane region" description="Helical" evidence="1">
    <location>
        <begin position="62"/>
        <end position="88"/>
    </location>
</feature>
<dbReference type="Proteomes" id="UP000824005">
    <property type="component" value="Unassembled WGS sequence"/>
</dbReference>
<dbReference type="EMBL" id="DXDC01000051">
    <property type="protein sequence ID" value="HIY65019.1"/>
    <property type="molecule type" value="Genomic_DNA"/>
</dbReference>
<keyword evidence="1" id="KW-0812">Transmembrane</keyword>
<accession>A0A9D1YSJ2</accession>
<reference evidence="2" key="2">
    <citation type="submission" date="2021-04" db="EMBL/GenBank/DDBJ databases">
        <authorList>
            <person name="Gilroy R."/>
        </authorList>
    </citation>
    <scope>NUCLEOTIDE SEQUENCE</scope>
    <source>
        <strain evidence="2">ChiGjej1B1-98</strain>
    </source>
</reference>
<keyword evidence="1" id="KW-1133">Transmembrane helix</keyword>
<proteinExistence type="predicted"/>
<gene>
    <name evidence="2" type="ORF">H9830_01920</name>
</gene>
<protein>
    <submittedName>
        <fullName evidence="2">Uncharacterized protein</fullName>
    </submittedName>
</protein>
<feature type="transmembrane region" description="Helical" evidence="1">
    <location>
        <begin position="121"/>
        <end position="138"/>
    </location>
</feature>
<feature type="transmembrane region" description="Helical" evidence="1">
    <location>
        <begin position="12"/>
        <end position="30"/>
    </location>
</feature>
<reference evidence="2" key="1">
    <citation type="journal article" date="2021" name="PeerJ">
        <title>Extensive microbial diversity within the chicken gut microbiome revealed by metagenomics and culture.</title>
        <authorList>
            <person name="Gilroy R."/>
            <person name="Ravi A."/>
            <person name="Getino M."/>
            <person name="Pursley I."/>
            <person name="Horton D.L."/>
            <person name="Alikhan N.F."/>
            <person name="Baker D."/>
            <person name="Gharbi K."/>
            <person name="Hall N."/>
            <person name="Watson M."/>
            <person name="Adriaenssens E.M."/>
            <person name="Foster-Nyarko E."/>
            <person name="Jarju S."/>
            <person name="Secka A."/>
            <person name="Antonio M."/>
            <person name="Oren A."/>
            <person name="Chaudhuri R.R."/>
            <person name="La Ragione R."/>
            <person name="Hildebrand F."/>
            <person name="Pallen M.J."/>
        </authorList>
    </citation>
    <scope>NUCLEOTIDE SEQUENCE</scope>
    <source>
        <strain evidence="2">ChiGjej1B1-98</strain>
    </source>
</reference>
<evidence type="ECO:0000256" key="1">
    <source>
        <dbReference type="SAM" id="Phobius"/>
    </source>
</evidence>
<keyword evidence="1" id="KW-0472">Membrane</keyword>
<sequence>MLEHRHSRALRGATTASFATFVALMSHIAAGADVPGPLGIVVPLAIALPICTIVAGRRLSLLGISVSVAISQLLFHALFIFGTVPFALQSGHAHHSMPETAMHGAAAAHEHAHFLFADSPAMMIAHAVAAAITALGLYRGEIALAAILRTGRSALGFARAVLVLVPVPEKPDAPSVPIVTRQRRESATTVLLPVHAYRGPPRSIV</sequence>
<feature type="transmembrane region" description="Helical" evidence="1">
    <location>
        <begin position="36"/>
        <end position="55"/>
    </location>
</feature>
<evidence type="ECO:0000313" key="2">
    <source>
        <dbReference type="EMBL" id="HIY65019.1"/>
    </source>
</evidence>
<name>A0A9D1YSJ2_9MICO</name>